<keyword evidence="2" id="KW-0812">Transmembrane</keyword>
<sequence>MSAATTTTVLDVLASLCLLGGSLLTFAAAVGLVRFPDLLARTHVAAKPQVLGLILMLVGLSLRLRTLQVLWVLVLVAGFQMLTSPVAAHMVSRAGFRTGKVRHDLLVVDELSRDMEVAESEIRAEVSRDDERPAD</sequence>
<dbReference type="AlphaFoldDB" id="A0A021VX24"/>
<dbReference type="Pfam" id="PF03334">
    <property type="entry name" value="PhaG_MnhG_YufB"/>
    <property type="match status" value="1"/>
</dbReference>
<dbReference type="RefSeq" id="WP_034225478.1">
    <property type="nucleotide sequence ID" value="NZ_AXCW01000079.1"/>
</dbReference>
<dbReference type="GO" id="GO:0015385">
    <property type="term" value="F:sodium:proton antiporter activity"/>
    <property type="evidence" value="ECO:0007669"/>
    <property type="project" value="TreeGrafter"/>
</dbReference>
<evidence type="ECO:0000313" key="3">
    <source>
        <dbReference type="EMBL" id="EYR63627.1"/>
    </source>
</evidence>
<evidence type="ECO:0000256" key="2">
    <source>
        <dbReference type="SAM" id="Phobius"/>
    </source>
</evidence>
<dbReference type="NCBIfam" id="NF009314">
    <property type="entry name" value="PRK12674.1-2"/>
    <property type="match status" value="1"/>
</dbReference>
<dbReference type="PANTHER" id="PTHR34703">
    <property type="entry name" value="ANTIPORTER SUBUNIT MNHG2-RELATED"/>
    <property type="match status" value="1"/>
</dbReference>
<keyword evidence="2" id="KW-1133">Transmembrane helix</keyword>
<reference evidence="3 4" key="1">
    <citation type="submission" date="2014-01" db="EMBL/GenBank/DDBJ databases">
        <title>Actinotalea ferrariae CF5-4.</title>
        <authorList>
            <person name="Chen F."/>
            <person name="Li Y."/>
            <person name="Wang G."/>
        </authorList>
    </citation>
    <scope>NUCLEOTIDE SEQUENCE [LARGE SCALE GENOMIC DNA]</scope>
    <source>
        <strain evidence="3 4">CF5-4</strain>
    </source>
</reference>
<dbReference type="OrthoDB" id="3214257at2"/>
<evidence type="ECO:0000313" key="4">
    <source>
        <dbReference type="Proteomes" id="UP000019753"/>
    </source>
</evidence>
<organism evidence="3 4">
    <name type="scientific">Actinotalea ferrariae CF5-4</name>
    <dbReference type="NCBI Taxonomy" id="948458"/>
    <lineage>
        <taxon>Bacteria</taxon>
        <taxon>Bacillati</taxon>
        <taxon>Actinomycetota</taxon>
        <taxon>Actinomycetes</taxon>
        <taxon>Micrococcales</taxon>
        <taxon>Cellulomonadaceae</taxon>
        <taxon>Actinotalea</taxon>
    </lineage>
</organism>
<name>A0A021VX24_9CELL</name>
<feature type="transmembrane region" description="Helical" evidence="2">
    <location>
        <begin position="12"/>
        <end position="33"/>
    </location>
</feature>
<protein>
    <submittedName>
        <fullName evidence="3">Cation:proton antiporter</fullName>
    </submittedName>
</protein>
<keyword evidence="4" id="KW-1185">Reference proteome</keyword>
<dbReference type="EMBL" id="AXCW01000079">
    <property type="protein sequence ID" value="EYR63627.1"/>
    <property type="molecule type" value="Genomic_DNA"/>
</dbReference>
<accession>A0A021VX24</accession>
<dbReference type="Proteomes" id="UP000019753">
    <property type="component" value="Unassembled WGS sequence"/>
</dbReference>
<feature type="transmembrane region" description="Helical" evidence="2">
    <location>
        <begin position="70"/>
        <end position="92"/>
    </location>
</feature>
<comment type="similarity">
    <text evidence="1">Belongs to the CPA3 antiporters (TC 2.A.63) subunit G family.</text>
</comment>
<gene>
    <name evidence="3" type="ORF">N866_19225</name>
</gene>
<evidence type="ECO:0000256" key="1">
    <source>
        <dbReference type="ARBA" id="ARBA00008404"/>
    </source>
</evidence>
<dbReference type="InterPro" id="IPR005133">
    <property type="entry name" value="PhaG_MnhG_YufB"/>
</dbReference>
<dbReference type="NCBIfam" id="TIGR01300">
    <property type="entry name" value="CPA3_mnhG_phaG"/>
    <property type="match status" value="1"/>
</dbReference>
<feature type="transmembrane region" description="Helical" evidence="2">
    <location>
        <begin position="45"/>
        <end position="64"/>
    </location>
</feature>
<comment type="caution">
    <text evidence="3">The sequence shown here is derived from an EMBL/GenBank/DDBJ whole genome shotgun (WGS) entry which is preliminary data.</text>
</comment>
<dbReference type="PANTHER" id="PTHR34703:SF1">
    <property type="entry name" value="ANTIPORTER SUBUNIT MNHG2-RELATED"/>
    <property type="match status" value="1"/>
</dbReference>
<keyword evidence="2" id="KW-0472">Membrane</keyword>
<proteinExistence type="inferred from homology"/>